<dbReference type="Proteomes" id="UP001165289">
    <property type="component" value="Unassembled WGS sequence"/>
</dbReference>
<comment type="caution">
    <text evidence="2">The sequence shown here is derived from an EMBL/GenBank/DDBJ whole genome shotgun (WGS) entry which is preliminary data.</text>
</comment>
<evidence type="ECO:0000313" key="2">
    <source>
        <dbReference type="EMBL" id="KAI6648927.1"/>
    </source>
</evidence>
<protein>
    <submittedName>
        <fullName evidence="2">Uncharacterized protein</fullName>
    </submittedName>
</protein>
<feature type="signal peptide" evidence="1">
    <location>
        <begin position="1"/>
        <end position="18"/>
    </location>
</feature>
<sequence length="154" mass="17474">MNSFLLLSILSLLSYSSSLPCDYFDPNIQPNNCDVILSQFNHSDINQVELENLKSYITSSNINSFQLLHKNHLIISLATAPIDSTISLSQPFLLSLSSILFSDSSHYSYPPFSSIISRLTPGVQIDVPLDTYLFDILSLQVFDHMNDRYWYGRT</sequence>
<accession>A0AAV7JJG1</accession>
<name>A0AAV7JJG1_9METZ</name>
<gene>
    <name evidence="2" type="ORF">LOD99_7000</name>
</gene>
<evidence type="ECO:0000313" key="3">
    <source>
        <dbReference type="Proteomes" id="UP001165289"/>
    </source>
</evidence>
<keyword evidence="1" id="KW-0732">Signal</keyword>
<organism evidence="2 3">
    <name type="scientific">Oopsacas minuta</name>
    <dbReference type="NCBI Taxonomy" id="111878"/>
    <lineage>
        <taxon>Eukaryota</taxon>
        <taxon>Metazoa</taxon>
        <taxon>Porifera</taxon>
        <taxon>Hexactinellida</taxon>
        <taxon>Hexasterophora</taxon>
        <taxon>Lyssacinosida</taxon>
        <taxon>Leucopsacidae</taxon>
        <taxon>Oopsacas</taxon>
    </lineage>
</organism>
<keyword evidence="3" id="KW-1185">Reference proteome</keyword>
<feature type="chain" id="PRO_5043451248" evidence="1">
    <location>
        <begin position="19"/>
        <end position="154"/>
    </location>
</feature>
<dbReference type="AlphaFoldDB" id="A0AAV7JJG1"/>
<evidence type="ECO:0000256" key="1">
    <source>
        <dbReference type="SAM" id="SignalP"/>
    </source>
</evidence>
<proteinExistence type="predicted"/>
<dbReference type="EMBL" id="JAKMXF010000324">
    <property type="protein sequence ID" value="KAI6648927.1"/>
    <property type="molecule type" value="Genomic_DNA"/>
</dbReference>
<reference evidence="2 3" key="1">
    <citation type="journal article" date="2023" name="BMC Biol.">
        <title>The compact genome of the sponge Oopsacas minuta (Hexactinellida) is lacking key metazoan core genes.</title>
        <authorList>
            <person name="Santini S."/>
            <person name="Schenkelaars Q."/>
            <person name="Jourda C."/>
            <person name="Duchesne M."/>
            <person name="Belahbib H."/>
            <person name="Rocher C."/>
            <person name="Selva M."/>
            <person name="Riesgo A."/>
            <person name="Vervoort M."/>
            <person name="Leys S.P."/>
            <person name="Kodjabachian L."/>
            <person name="Le Bivic A."/>
            <person name="Borchiellini C."/>
            <person name="Claverie J.M."/>
            <person name="Renard E."/>
        </authorList>
    </citation>
    <scope>NUCLEOTIDE SEQUENCE [LARGE SCALE GENOMIC DNA]</scope>
    <source>
        <strain evidence="2">SPO-2</strain>
    </source>
</reference>